<dbReference type="AlphaFoldDB" id="E0V9U6"/>
<keyword evidence="7" id="KW-1185">Reference proteome</keyword>
<dbReference type="SUPFAM" id="SSF51197">
    <property type="entry name" value="Clavaminate synthase-like"/>
    <property type="match status" value="1"/>
</dbReference>
<keyword evidence="5" id="KW-0223">Dioxygenase</keyword>
<dbReference type="EMBL" id="AAZO01000262">
    <property type="status" value="NOT_ANNOTATED_CDS"/>
    <property type="molecule type" value="Genomic_DNA"/>
</dbReference>
<dbReference type="KEGG" id="phu:Phum_PHUM022090"/>
<dbReference type="OMA" id="KYSEDNW"/>
<dbReference type="GO" id="GO:0046872">
    <property type="term" value="F:metal ion binding"/>
    <property type="evidence" value="ECO:0007669"/>
    <property type="project" value="UniProtKB-KW"/>
</dbReference>
<dbReference type="RefSeq" id="XP_002422890.1">
    <property type="nucleotide sequence ID" value="XM_002422845.1"/>
</dbReference>
<comment type="similarity">
    <text evidence="4">Belongs to the PhyH family. PHYHD1 subfamily.</text>
</comment>
<reference evidence="5" key="1">
    <citation type="submission" date="2007-04" db="EMBL/GenBank/DDBJ databases">
        <title>Annotation of Pediculus humanus corporis strain USDA.</title>
        <authorList>
            <person name="Kirkness E."/>
            <person name="Hannick L."/>
            <person name="Hass B."/>
            <person name="Bruggner R."/>
            <person name="Lawson D."/>
            <person name="Bidwell S."/>
            <person name="Joardar V."/>
            <person name="Caler E."/>
            <person name="Walenz B."/>
            <person name="Inman J."/>
            <person name="Schobel S."/>
            <person name="Galinsky K."/>
            <person name="Amedeo P."/>
            <person name="Strausberg R."/>
        </authorList>
    </citation>
    <scope>NUCLEOTIDE SEQUENCE</scope>
    <source>
        <strain evidence="5">USDA</strain>
    </source>
</reference>
<protein>
    <submittedName>
        <fullName evidence="5 6">Phytanoyl-CoA dioxygenase domain containing protein, putative</fullName>
    </submittedName>
</protein>
<dbReference type="eggNOG" id="KOG3290">
    <property type="taxonomic scope" value="Eukaryota"/>
</dbReference>
<evidence type="ECO:0000313" key="6">
    <source>
        <dbReference type="EnsemblMetazoa" id="PHUM022090-PA"/>
    </source>
</evidence>
<dbReference type="EnsemblMetazoa" id="PHUM022090-RA">
    <property type="protein sequence ID" value="PHUM022090-PA"/>
    <property type="gene ID" value="PHUM022090"/>
</dbReference>
<organism>
    <name type="scientific">Pediculus humanus subsp. corporis</name>
    <name type="common">Body louse</name>
    <dbReference type="NCBI Taxonomy" id="121224"/>
    <lineage>
        <taxon>Eukaryota</taxon>
        <taxon>Metazoa</taxon>
        <taxon>Ecdysozoa</taxon>
        <taxon>Arthropoda</taxon>
        <taxon>Hexapoda</taxon>
        <taxon>Insecta</taxon>
        <taxon>Pterygota</taxon>
        <taxon>Neoptera</taxon>
        <taxon>Paraneoptera</taxon>
        <taxon>Psocodea</taxon>
        <taxon>Troctomorpha</taxon>
        <taxon>Phthiraptera</taxon>
        <taxon>Anoplura</taxon>
        <taxon>Pediculidae</taxon>
        <taxon>Pediculus</taxon>
    </lineage>
</organism>
<dbReference type="HOGENOM" id="CLU_048953_0_0_1"/>
<dbReference type="VEuPathDB" id="VectorBase:PHUM022090"/>
<dbReference type="FunCoup" id="E0V9U6">
    <property type="interactions" value="72"/>
</dbReference>
<evidence type="ECO:0000313" key="5">
    <source>
        <dbReference type="EMBL" id="EEB10152.1"/>
    </source>
</evidence>
<gene>
    <name evidence="6" type="primary">8233852</name>
    <name evidence="5" type="ORF">Phum_PHUM022090</name>
</gene>
<dbReference type="PANTHER" id="PTHR20883">
    <property type="entry name" value="PHYTANOYL-COA DIOXYGENASE DOMAIN CONTAINING 1"/>
    <property type="match status" value="1"/>
</dbReference>
<dbReference type="STRING" id="121224.E0V9U6"/>
<dbReference type="EMBL" id="DS234996">
    <property type="protein sequence ID" value="EEB10152.1"/>
    <property type="molecule type" value="Genomic_DNA"/>
</dbReference>
<keyword evidence="3" id="KW-0408">Iron</keyword>
<dbReference type="InParanoid" id="E0V9U6"/>
<evidence type="ECO:0000256" key="1">
    <source>
        <dbReference type="ARBA" id="ARBA00001962"/>
    </source>
</evidence>
<evidence type="ECO:0000256" key="2">
    <source>
        <dbReference type="ARBA" id="ARBA00022723"/>
    </source>
</evidence>
<proteinExistence type="inferred from homology"/>
<dbReference type="InterPro" id="IPR008775">
    <property type="entry name" value="Phytyl_CoA_dOase-like"/>
</dbReference>
<dbReference type="Pfam" id="PF05721">
    <property type="entry name" value="PhyH"/>
    <property type="match status" value="1"/>
</dbReference>
<dbReference type="GO" id="GO:0051213">
    <property type="term" value="F:dioxygenase activity"/>
    <property type="evidence" value="ECO:0007669"/>
    <property type="project" value="UniProtKB-KW"/>
</dbReference>
<dbReference type="CTD" id="8233852"/>
<comment type="cofactor">
    <cofactor evidence="1">
        <name>Fe cation</name>
        <dbReference type="ChEBI" id="CHEBI:24875"/>
    </cofactor>
</comment>
<dbReference type="OrthoDB" id="445007at2759"/>
<dbReference type="GeneID" id="8233852"/>
<sequence length="300" mass="34655">MRHVLKMSFTVISHAFSLQTEPHFPFRKNGYLVLEDFFTEEEVREMKDAGTKLTDDIPDESNRIVFTDTVRNKYLLESGDKIKCFFESGALDKNGKLLVDPKHSLNKVGHALHWLHPVFKKYTFCDKIKNLCDKDLDLEDPKVVQSMYIFKNPKIGDEVPYHQDSSYLHTKPENKLVGFWIALDDATVENGCLWFAPGSHKSGVHRRYIRNPDLASDDPLIYTSPQPFYPSSNFIPVPVKKGTLVLIHGLVVHFSESNKSNLSRHVYTFHVVDFDKTVYSKENWLQPTENLPFKSIYENS</sequence>
<evidence type="ECO:0000313" key="7">
    <source>
        <dbReference type="Proteomes" id="UP000009046"/>
    </source>
</evidence>
<evidence type="ECO:0000256" key="4">
    <source>
        <dbReference type="ARBA" id="ARBA00038356"/>
    </source>
</evidence>
<dbReference type="Proteomes" id="UP000009046">
    <property type="component" value="Unassembled WGS sequence"/>
</dbReference>
<reference evidence="6" key="3">
    <citation type="submission" date="2021-02" db="UniProtKB">
        <authorList>
            <consortium name="EnsemblMetazoa"/>
        </authorList>
    </citation>
    <scope>IDENTIFICATION</scope>
    <source>
        <strain evidence="6">USDA</strain>
    </source>
</reference>
<evidence type="ECO:0000256" key="3">
    <source>
        <dbReference type="ARBA" id="ARBA00023004"/>
    </source>
</evidence>
<name>E0V9U6_PEDHC</name>
<dbReference type="PANTHER" id="PTHR20883:SF15">
    <property type="entry name" value="PHYTANOYL-COA DIOXYGENASE DOMAIN-CONTAINING PROTEIN 1"/>
    <property type="match status" value="1"/>
</dbReference>
<keyword evidence="2" id="KW-0479">Metal-binding</keyword>
<dbReference type="Gene3D" id="2.60.120.620">
    <property type="entry name" value="q2cbj1_9rhob like domain"/>
    <property type="match status" value="1"/>
</dbReference>
<reference evidence="5" key="2">
    <citation type="submission" date="2007-04" db="EMBL/GenBank/DDBJ databases">
        <title>The genome of the human body louse.</title>
        <authorList>
            <consortium name="The Human Body Louse Genome Consortium"/>
            <person name="Kirkness E."/>
            <person name="Walenz B."/>
            <person name="Hass B."/>
            <person name="Bruggner R."/>
            <person name="Strausberg R."/>
        </authorList>
    </citation>
    <scope>NUCLEOTIDE SEQUENCE</scope>
    <source>
        <strain evidence="5">USDA</strain>
    </source>
</reference>
<keyword evidence="5" id="KW-0560">Oxidoreductase</keyword>
<accession>E0V9U6</accession>